<dbReference type="Proteomes" id="UP000487649">
    <property type="component" value="Unassembled WGS sequence"/>
</dbReference>
<dbReference type="EMBL" id="WMQE01000005">
    <property type="protein sequence ID" value="MTK20469.1"/>
    <property type="molecule type" value="Genomic_DNA"/>
</dbReference>
<gene>
    <name evidence="2" type="ORF">GMA92_03320</name>
</gene>
<feature type="compositionally biased region" description="Basic and acidic residues" evidence="1">
    <location>
        <begin position="1"/>
        <end position="10"/>
    </location>
</feature>
<reference evidence="2 3" key="1">
    <citation type="journal article" date="2019" name="Nat. Med.">
        <title>A library of human gut bacterial isolates paired with longitudinal multiomics data enables mechanistic microbiome research.</title>
        <authorList>
            <person name="Poyet M."/>
            <person name="Groussin M."/>
            <person name="Gibbons S.M."/>
            <person name="Avila-Pacheco J."/>
            <person name="Jiang X."/>
            <person name="Kearney S.M."/>
            <person name="Perrotta A.R."/>
            <person name="Berdy B."/>
            <person name="Zhao S."/>
            <person name="Lieberman T.D."/>
            <person name="Swanson P.K."/>
            <person name="Smith M."/>
            <person name="Roesemann S."/>
            <person name="Alexander J.E."/>
            <person name="Rich S.A."/>
            <person name="Livny J."/>
            <person name="Vlamakis H."/>
            <person name="Clish C."/>
            <person name="Bullock K."/>
            <person name="Deik A."/>
            <person name="Scott J."/>
            <person name="Pierce K.A."/>
            <person name="Xavier R.J."/>
            <person name="Alm E.J."/>
        </authorList>
    </citation>
    <scope>NUCLEOTIDE SEQUENCE [LARGE SCALE GENOMIC DNA]</scope>
    <source>
        <strain evidence="2 3">BIOML-A198</strain>
    </source>
</reference>
<proteinExistence type="predicted"/>
<accession>A0A173RZN8</accession>
<dbReference type="AlphaFoldDB" id="A0A173RZN8"/>
<protein>
    <submittedName>
        <fullName evidence="2">Uncharacterized protein</fullName>
    </submittedName>
</protein>
<dbReference type="RefSeq" id="WP_006783898.1">
    <property type="nucleotide sequence ID" value="NZ_CAUWFM010000014.1"/>
</dbReference>
<name>A0A173RZN8_9FIRM</name>
<evidence type="ECO:0000313" key="3">
    <source>
        <dbReference type="Proteomes" id="UP000487649"/>
    </source>
</evidence>
<feature type="region of interest" description="Disordered" evidence="1">
    <location>
        <begin position="1"/>
        <end position="20"/>
    </location>
</feature>
<sequence>MISPELKRNTQEMYQAESTDELSKKRHLIHYRSEKKSKEVISLYYLTLTQSLDQIFNTVLKGIISFYAIYR</sequence>
<comment type="caution">
    <text evidence="2">The sequence shown here is derived from an EMBL/GenBank/DDBJ whole genome shotgun (WGS) entry which is preliminary data.</text>
</comment>
<organism evidence="2 3">
    <name type="scientific">Turicibacter sanguinis</name>
    <dbReference type="NCBI Taxonomy" id="154288"/>
    <lineage>
        <taxon>Bacteria</taxon>
        <taxon>Bacillati</taxon>
        <taxon>Bacillota</taxon>
        <taxon>Erysipelotrichia</taxon>
        <taxon>Erysipelotrichales</taxon>
        <taxon>Turicibacteraceae</taxon>
        <taxon>Turicibacter</taxon>
    </lineage>
</organism>
<evidence type="ECO:0000256" key="1">
    <source>
        <dbReference type="SAM" id="MobiDB-lite"/>
    </source>
</evidence>
<evidence type="ECO:0000313" key="2">
    <source>
        <dbReference type="EMBL" id="MTK20469.1"/>
    </source>
</evidence>